<organism evidence="10 11">
    <name type="scientific">Ruoffia tabacinasalis</name>
    <dbReference type="NCBI Taxonomy" id="87458"/>
    <lineage>
        <taxon>Bacteria</taxon>
        <taxon>Bacillati</taxon>
        <taxon>Bacillota</taxon>
        <taxon>Bacilli</taxon>
        <taxon>Lactobacillales</taxon>
        <taxon>Aerococcaceae</taxon>
        <taxon>Ruoffia</taxon>
    </lineage>
</organism>
<feature type="transmembrane region" description="Helical" evidence="9">
    <location>
        <begin position="100"/>
        <end position="122"/>
    </location>
</feature>
<dbReference type="InterPro" id="IPR004700">
    <property type="entry name" value="PTS_IIC_man"/>
</dbReference>
<keyword evidence="3" id="KW-1003">Cell membrane</keyword>
<keyword evidence="5" id="KW-0598">Phosphotransferase system</keyword>
<keyword evidence="7 9" id="KW-1133">Transmembrane helix</keyword>
<comment type="caution">
    <text evidence="10">The sequence shown here is derived from an EMBL/GenBank/DDBJ whole genome shotgun (WGS) entry which is preliminary data.</text>
</comment>
<feature type="transmembrane region" description="Helical" evidence="9">
    <location>
        <begin position="174"/>
        <end position="197"/>
    </location>
</feature>
<evidence type="ECO:0000256" key="3">
    <source>
        <dbReference type="ARBA" id="ARBA00022475"/>
    </source>
</evidence>
<evidence type="ECO:0000313" key="11">
    <source>
        <dbReference type="Proteomes" id="UP000823401"/>
    </source>
</evidence>
<protein>
    <submittedName>
        <fullName evidence="10">Mannose/fructose/sorbose family PTS transporter subunit IIC</fullName>
    </submittedName>
</protein>
<dbReference type="PROSITE" id="PS51106">
    <property type="entry name" value="PTS_EIIC_TYPE_4"/>
    <property type="match status" value="1"/>
</dbReference>
<feature type="transmembrane region" description="Helical" evidence="9">
    <location>
        <begin position="6"/>
        <end position="25"/>
    </location>
</feature>
<feature type="transmembrane region" description="Helical" evidence="9">
    <location>
        <begin position="209"/>
        <end position="239"/>
    </location>
</feature>
<evidence type="ECO:0000256" key="6">
    <source>
        <dbReference type="ARBA" id="ARBA00022692"/>
    </source>
</evidence>
<keyword evidence="6 9" id="KW-0812">Transmembrane</keyword>
<evidence type="ECO:0000256" key="5">
    <source>
        <dbReference type="ARBA" id="ARBA00022683"/>
    </source>
</evidence>
<dbReference type="RefSeq" id="WP_197104328.1">
    <property type="nucleotide sequence ID" value="NZ_JACCEL010000010.1"/>
</dbReference>
<keyword evidence="2" id="KW-0813">Transport</keyword>
<keyword evidence="4" id="KW-0762">Sugar transport</keyword>
<dbReference type="NCBIfam" id="NF011647">
    <property type="entry name" value="PRK15065.1"/>
    <property type="match status" value="1"/>
</dbReference>
<evidence type="ECO:0000256" key="1">
    <source>
        <dbReference type="ARBA" id="ARBA00004651"/>
    </source>
</evidence>
<evidence type="ECO:0000256" key="4">
    <source>
        <dbReference type="ARBA" id="ARBA00022597"/>
    </source>
</evidence>
<proteinExistence type="predicted"/>
<gene>
    <name evidence="10" type="ORF">HYQ42_05395</name>
</gene>
<comment type="subcellular location">
    <subcellularLocation>
        <location evidence="1">Cell membrane</location>
        <topology evidence="1">Multi-pass membrane protein</topology>
    </subcellularLocation>
</comment>
<evidence type="ECO:0000256" key="2">
    <source>
        <dbReference type="ARBA" id="ARBA00022448"/>
    </source>
</evidence>
<dbReference type="PANTHER" id="PTHR32502:SF4">
    <property type="entry name" value="PTS SYSTEM MANNOSE-SPECIFIC EIIC COMPONENT"/>
    <property type="match status" value="1"/>
</dbReference>
<dbReference type="PANTHER" id="PTHR32502">
    <property type="entry name" value="N-ACETYLGALACTOSAMINE PERMEASE II COMPONENT-RELATED"/>
    <property type="match status" value="1"/>
</dbReference>
<dbReference type="EMBL" id="JACCEL010000010">
    <property type="protein sequence ID" value="MBG9978218.1"/>
    <property type="molecule type" value="Genomic_DNA"/>
</dbReference>
<evidence type="ECO:0000256" key="9">
    <source>
        <dbReference type="SAM" id="Phobius"/>
    </source>
</evidence>
<keyword evidence="8 9" id="KW-0472">Membrane</keyword>
<evidence type="ECO:0000256" key="7">
    <source>
        <dbReference type="ARBA" id="ARBA00022989"/>
    </source>
</evidence>
<feature type="transmembrane region" description="Helical" evidence="9">
    <location>
        <begin position="37"/>
        <end position="61"/>
    </location>
</feature>
<accession>A0ABS0LIY2</accession>
<dbReference type="Pfam" id="PF03609">
    <property type="entry name" value="EII-Sor"/>
    <property type="match status" value="1"/>
</dbReference>
<keyword evidence="11" id="KW-1185">Reference proteome</keyword>
<sequence>MTDITIIQVVLIIIVALFAGFESVLDEFQLHQPIITCTLIGLITGNLAEGLLLGGQLQLIALGWMNIGAAMAPDAALAGVVSGILVLVQGASMGEGIAVAIPLAIAGQVLTIFIRTVAVGLSHYADRKAEEGDINGVASANIMALMLQGLRVAIPAGLILMVSAQTVTDALNAIPDVITGGLNVAGGMIVAVGYAMVINMMASKSSWPFFFMGFALAAVTELNLIAMGIIGLSIALVYISIAPQFNANSGGGGGGNSVEAALDDILEDY</sequence>
<feature type="transmembrane region" description="Helical" evidence="9">
    <location>
        <begin position="67"/>
        <end position="88"/>
    </location>
</feature>
<evidence type="ECO:0000256" key="8">
    <source>
        <dbReference type="ARBA" id="ARBA00023136"/>
    </source>
</evidence>
<feature type="transmembrane region" description="Helical" evidence="9">
    <location>
        <begin position="142"/>
        <end position="162"/>
    </location>
</feature>
<dbReference type="Proteomes" id="UP000823401">
    <property type="component" value="Unassembled WGS sequence"/>
</dbReference>
<reference evidence="10 11" key="1">
    <citation type="submission" date="2020-07" db="EMBL/GenBank/DDBJ databases">
        <title>Facklamia lactis sp. nov., isolated from raw milk.</title>
        <authorList>
            <person name="Doll E.V."/>
            <person name="Huptas C."/>
            <person name="Staib L."/>
            <person name="Wenning M."/>
            <person name="Scherer S."/>
        </authorList>
    </citation>
    <scope>NUCLEOTIDE SEQUENCE [LARGE SCALE GENOMIC DNA]</scope>
    <source>
        <strain evidence="10 11">DSM 104272</strain>
    </source>
</reference>
<evidence type="ECO:0000313" key="10">
    <source>
        <dbReference type="EMBL" id="MBG9978218.1"/>
    </source>
</evidence>
<name>A0ABS0LIY2_9LACT</name>
<dbReference type="InterPro" id="IPR050303">
    <property type="entry name" value="GatZ_KbaZ_carbometab"/>
</dbReference>